<organism evidence="5 6">
    <name type="scientific">Chitinophaga rhizophila</name>
    <dbReference type="NCBI Taxonomy" id="2866212"/>
    <lineage>
        <taxon>Bacteria</taxon>
        <taxon>Pseudomonadati</taxon>
        <taxon>Bacteroidota</taxon>
        <taxon>Chitinophagia</taxon>
        <taxon>Chitinophagales</taxon>
        <taxon>Chitinophagaceae</taxon>
        <taxon>Chitinophaga</taxon>
    </lineage>
</organism>
<dbReference type="Pfam" id="PF22200">
    <property type="entry name" value="ExsA_N"/>
    <property type="match status" value="1"/>
</dbReference>
<dbReference type="PROSITE" id="PS01124">
    <property type="entry name" value="HTH_ARAC_FAMILY_2"/>
    <property type="match status" value="1"/>
</dbReference>
<feature type="domain" description="HTH araC/xylS-type" evidence="4">
    <location>
        <begin position="170"/>
        <end position="265"/>
    </location>
</feature>
<gene>
    <name evidence="5" type="ORF">K1Y79_26225</name>
</gene>
<dbReference type="InterPro" id="IPR054015">
    <property type="entry name" value="ExsA-like_N"/>
</dbReference>
<dbReference type="Pfam" id="PF12833">
    <property type="entry name" value="HTH_18"/>
    <property type="match status" value="1"/>
</dbReference>
<dbReference type="InterPro" id="IPR018060">
    <property type="entry name" value="HTH_AraC"/>
</dbReference>
<accession>A0ABS7GJG6</accession>
<evidence type="ECO:0000256" key="2">
    <source>
        <dbReference type="ARBA" id="ARBA00023125"/>
    </source>
</evidence>
<dbReference type="SUPFAM" id="SSF46689">
    <property type="entry name" value="Homeodomain-like"/>
    <property type="match status" value="1"/>
</dbReference>
<keyword evidence="3" id="KW-0804">Transcription</keyword>
<name>A0ABS7GJG6_9BACT</name>
<dbReference type="SMART" id="SM00342">
    <property type="entry name" value="HTH_ARAC"/>
    <property type="match status" value="1"/>
</dbReference>
<sequence length="265" mass="30425">MSANKQAKQISYSCYHTRTKEGEQFVAEHVFSYQLAGTLTMNDGEREYVFRENEFRFSRRNTLMKFTKQPPAGGDYKNISVFLDQETLRRFGEAYGYSAEKAAAGPPFITLQPHALLKSYMDSLQPYDQFLQAGNEVLLSLKVQEAIAILLQTNPQLKDILFDLSEPGKIDLEGFMNSNFHFNVPLDRFAYLTGRSLSTFKRDFERTFSTPPGKWLQQKRLQEAYYRIKEKGAAPSDVYLDVGFEDLSHFSFAFKKMYGAAPSKI</sequence>
<dbReference type="RefSeq" id="WP_220253183.1">
    <property type="nucleotide sequence ID" value="NZ_JAICCF010000005.1"/>
</dbReference>
<evidence type="ECO:0000256" key="3">
    <source>
        <dbReference type="ARBA" id="ARBA00023163"/>
    </source>
</evidence>
<proteinExistence type="predicted"/>
<protein>
    <submittedName>
        <fullName evidence="5">AraC family transcriptional regulator</fullName>
    </submittedName>
</protein>
<keyword evidence="2" id="KW-0238">DNA-binding</keyword>
<reference evidence="5 6" key="1">
    <citation type="submission" date="2021-08" db="EMBL/GenBank/DDBJ databases">
        <title>The genome sequence of Chitinophaga sp. B61.</title>
        <authorList>
            <person name="Zhang X."/>
        </authorList>
    </citation>
    <scope>NUCLEOTIDE SEQUENCE [LARGE SCALE GENOMIC DNA]</scope>
    <source>
        <strain evidence="5 6">B61</strain>
    </source>
</reference>
<keyword evidence="6" id="KW-1185">Reference proteome</keyword>
<dbReference type="Proteomes" id="UP000812961">
    <property type="component" value="Unassembled WGS sequence"/>
</dbReference>
<dbReference type="PANTHER" id="PTHR46796">
    <property type="entry name" value="HTH-TYPE TRANSCRIPTIONAL ACTIVATOR RHAS-RELATED"/>
    <property type="match status" value="1"/>
</dbReference>
<dbReference type="EMBL" id="JAICCF010000005">
    <property type="protein sequence ID" value="MBW8687864.1"/>
    <property type="molecule type" value="Genomic_DNA"/>
</dbReference>
<comment type="caution">
    <text evidence="5">The sequence shown here is derived from an EMBL/GenBank/DDBJ whole genome shotgun (WGS) entry which is preliminary data.</text>
</comment>
<dbReference type="Gene3D" id="1.10.10.60">
    <property type="entry name" value="Homeodomain-like"/>
    <property type="match status" value="1"/>
</dbReference>
<evidence type="ECO:0000256" key="1">
    <source>
        <dbReference type="ARBA" id="ARBA00023015"/>
    </source>
</evidence>
<dbReference type="InterPro" id="IPR009057">
    <property type="entry name" value="Homeodomain-like_sf"/>
</dbReference>
<dbReference type="InterPro" id="IPR050204">
    <property type="entry name" value="AraC_XylS_family_regulators"/>
</dbReference>
<evidence type="ECO:0000313" key="6">
    <source>
        <dbReference type="Proteomes" id="UP000812961"/>
    </source>
</evidence>
<evidence type="ECO:0000259" key="4">
    <source>
        <dbReference type="PROSITE" id="PS01124"/>
    </source>
</evidence>
<keyword evidence="1" id="KW-0805">Transcription regulation</keyword>
<evidence type="ECO:0000313" key="5">
    <source>
        <dbReference type="EMBL" id="MBW8687864.1"/>
    </source>
</evidence>